<proteinExistence type="evidence at transcript level"/>
<keyword evidence="1" id="KW-1133">Transmembrane helix</keyword>
<reference evidence="2" key="1">
    <citation type="journal article" date="2007" name="PLoS Biol.">
        <title>Rate of evolution in brain-expressed genes in humans and other primates.</title>
        <authorList>
            <person name="Wang H.-Y."/>
            <person name="Chien H.-C."/>
            <person name="Osada N."/>
            <person name="Hashimoto K."/>
            <person name="Sugano S."/>
            <person name="Gojobori T."/>
            <person name="Chou C.-K."/>
            <person name="Tsai S.-F."/>
            <person name="Wu C.-I."/>
            <person name="Shen C.-K.J."/>
        </authorList>
    </citation>
    <scope>NUCLEOTIDE SEQUENCE</scope>
</reference>
<keyword evidence="2" id="KW-0012">Acyltransferase</keyword>
<dbReference type="AlphaFoldDB" id="I7G7K6"/>
<name>I7G7K6_MACFA</name>
<protein>
    <submittedName>
        <fullName evidence="2">Macaca fascicularis brain cDNA clone: QflA-23028, similar to human O-acyltransferase (membrane bound) domain containing 1(OACT1), mRNA, RefSeq: XM_371801.2</fullName>
    </submittedName>
</protein>
<dbReference type="GO" id="GO:0016746">
    <property type="term" value="F:acyltransferase activity"/>
    <property type="evidence" value="ECO:0007669"/>
    <property type="project" value="UniProtKB-KW"/>
</dbReference>
<organism evidence="2">
    <name type="scientific">Macaca fascicularis</name>
    <name type="common">Crab-eating macaque</name>
    <name type="synonym">Cynomolgus monkey</name>
    <dbReference type="NCBI Taxonomy" id="9541"/>
    <lineage>
        <taxon>Eukaryota</taxon>
        <taxon>Metazoa</taxon>
        <taxon>Chordata</taxon>
        <taxon>Craniata</taxon>
        <taxon>Vertebrata</taxon>
        <taxon>Euteleostomi</taxon>
        <taxon>Mammalia</taxon>
        <taxon>Eutheria</taxon>
        <taxon>Euarchontoglires</taxon>
        <taxon>Primates</taxon>
        <taxon>Haplorrhini</taxon>
        <taxon>Catarrhini</taxon>
        <taxon>Cercopithecidae</taxon>
        <taxon>Cercopithecinae</taxon>
        <taxon>Macaca</taxon>
    </lineage>
</organism>
<keyword evidence="1" id="KW-0472">Membrane</keyword>
<dbReference type="EMBL" id="AB173540">
    <property type="protein sequence ID" value="BAE90602.1"/>
    <property type="molecule type" value="mRNA"/>
</dbReference>
<evidence type="ECO:0000313" key="2">
    <source>
        <dbReference type="EMBL" id="BAE90602.1"/>
    </source>
</evidence>
<keyword evidence="1" id="KW-0812">Transmembrane</keyword>
<accession>I7G7K6</accession>
<evidence type="ECO:0000256" key="1">
    <source>
        <dbReference type="SAM" id="Phobius"/>
    </source>
</evidence>
<sequence>MLWPQISWCWPFYYLYYFYYFVLSPCGSTSANAKEKINSANSISI</sequence>
<feature type="transmembrane region" description="Helical" evidence="1">
    <location>
        <begin position="12"/>
        <end position="33"/>
    </location>
</feature>
<keyword evidence="2" id="KW-0808">Transferase</keyword>